<proteinExistence type="inferred from homology"/>
<name>A0ABP5ELS1_9ACTN</name>
<accession>A0ABP5ELS1</accession>
<dbReference type="PANTHER" id="PTHR46733:SF4">
    <property type="entry name" value="HEAT SHOCK PROTEIN 21, CHLOROPLASTIC"/>
    <property type="match status" value="1"/>
</dbReference>
<evidence type="ECO:0000256" key="3">
    <source>
        <dbReference type="RuleBase" id="RU003616"/>
    </source>
</evidence>
<protein>
    <recommendedName>
        <fullName evidence="5">SHSP domain-containing protein</fullName>
    </recommendedName>
</protein>
<feature type="compositionally biased region" description="Gly residues" evidence="4">
    <location>
        <begin position="169"/>
        <end position="190"/>
    </location>
</feature>
<dbReference type="InterPro" id="IPR044587">
    <property type="entry name" value="HSP21-like"/>
</dbReference>
<dbReference type="RefSeq" id="WP_344662419.1">
    <property type="nucleotide sequence ID" value="NZ_BAAAQM010000073.1"/>
</dbReference>
<dbReference type="InterPro" id="IPR008978">
    <property type="entry name" value="HSP20-like_chaperone"/>
</dbReference>
<evidence type="ECO:0000313" key="6">
    <source>
        <dbReference type="EMBL" id="GAA2002009.1"/>
    </source>
</evidence>
<evidence type="ECO:0000256" key="4">
    <source>
        <dbReference type="SAM" id="MobiDB-lite"/>
    </source>
</evidence>
<dbReference type="PANTHER" id="PTHR46733">
    <property type="entry name" value="26.5 KDA HEAT SHOCK PROTEIN, MITOCHONDRIAL"/>
    <property type="match status" value="1"/>
</dbReference>
<evidence type="ECO:0000256" key="2">
    <source>
        <dbReference type="PROSITE-ProRule" id="PRU00285"/>
    </source>
</evidence>
<dbReference type="CDD" id="cd06464">
    <property type="entry name" value="ACD_sHsps-like"/>
    <property type="match status" value="1"/>
</dbReference>
<sequence>MNDMSSSRRIPGLDLPGGAWGLPRELDDLLDRFGRWAGWDVGGRAQPAHWMPIAEEDETADAYRVRLELPGIPRDRVRVEIEGRQLCVRGDLGETTTQQDSYLTHRSGSFLYRTSLPADADSDTVRADLRDGVLTVLVPRSSSAGRRSVPIGGAAGEGEVIAGQTIGASGSGGDVGTGTGAGGTRAGTGAPGTDASGTADDSRIAGPPMGQQVDGT</sequence>
<feature type="region of interest" description="Disordered" evidence="4">
    <location>
        <begin position="165"/>
        <end position="216"/>
    </location>
</feature>
<comment type="similarity">
    <text evidence="2 3">Belongs to the small heat shock protein (HSP20) family.</text>
</comment>
<dbReference type="SUPFAM" id="SSF49764">
    <property type="entry name" value="HSP20-like chaperones"/>
    <property type="match status" value="1"/>
</dbReference>
<dbReference type="InterPro" id="IPR002068">
    <property type="entry name" value="A-crystallin/Hsp20_dom"/>
</dbReference>
<keyword evidence="7" id="KW-1185">Reference proteome</keyword>
<dbReference type="Proteomes" id="UP001499854">
    <property type="component" value="Unassembled WGS sequence"/>
</dbReference>
<dbReference type="EMBL" id="BAAAQM010000073">
    <property type="protein sequence ID" value="GAA2002009.1"/>
    <property type="molecule type" value="Genomic_DNA"/>
</dbReference>
<evidence type="ECO:0000313" key="7">
    <source>
        <dbReference type="Proteomes" id="UP001499854"/>
    </source>
</evidence>
<dbReference type="PROSITE" id="PS01031">
    <property type="entry name" value="SHSP"/>
    <property type="match status" value="1"/>
</dbReference>
<comment type="caution">
    <text evidence="6">The sequence shown here is derived from an EMBL/GenBank/DDBJ whole genome shotgun (WGS) entry which is preliminary data.</text>
</comment>
<dbReference type="Pfam" id="PF00011">
    <property type="entry name" value="HSP20"/>
    <property type="match status" value="1"/>
</dbReference>
<gene>
    <name evidence="6" type="ORF">GCM10009838_79880</name>
</gene>
<evidence type="ECO:0000256" key="1">
    <source>
        <dbReference type="ARBA" id="ARBA00023016"/>
    </source>
</evidence>
<reference evidence="7" key="1">
    <citation type="journal article" date="2019" name="Int. J. Syst. Evol. Microbiol.">
        <title>The Global Catalogue of Microorganisms (GCM) 10K type strain sequencing project: providing services to taxonomists for standard genome sequencing and annotation.</title>
        <authorList>
            <consortium name="The Broad Institute Genomics Platform"/>
            <consortium name="The Broad Institute Genome Sequencing Center for Infectious Disease"/>
            <person name="Wu L."/>
            <person name="Ma J."/>
        </authorList>
    </citation>
    <scope>NUCLEOTIDE SEQUENCE [LARGE SCALE GENOMIC DNA]</scope>
    <source>
        <strain evidence="7">JCM 16013</strain>
    </source>
</reference>
<dbReference type="Gene3D" id="2.60.40.790">
    <property type="match status" value="1"/>
</dbReference>
<feature type="domain" description="SHSP" evidence="5">
    <location>
        <begin position="44"/>
        <end position="154"/>
    </location>
</feature>
<evidence type="ECO:0000259" key="5">
    <source>
        <dbReference type="PROSITE" id="PS01031"/>
    </source>
</evidence>
<organism evidence="6 7">
    <name type="scientific">Catenulispora subtropica</name>
    <dbReference type="NCBI Taxonomy" id="450798"/>
    <lineage>
        <taxon>Bacteria</taxon>
        <taxon>Bacillati</taxon>
        <taxon>Actinomycetota</taxon>
        <taxon>Actinomycetes</taxon>
        <taxon>Catenulisporales</taxon>
        <taxon>Catenulisporaceae</taxon>
        <taxon>Catenulispora</taxon>
    </lineage>
</organism>
<keyword evidence="1" id="KW-0346">Stress response</keyword>